<evidence type="ECO:0000313" key="2">
    <source>
        <dbReference type="Proteomes" id="UP001431783"/>
    </source>
</evidence>
<evidence type="ECO:0000313" key="1">
    <source>
        <dbReference type="EMBL" id="KAK9880808.1"/>
    </source>
</evidence>
<name>A0AAW1UDS1_9CUCU</name>
<reference evidence="1 2" key="1">
    <citation type="submission" date="2023-03" db="EMBL/GenBank/DDBJ databases">
        <title>Genome insight into feeding habits of ladybird beetles.</title>
        <authorList>
            <person name="Li H.-S."/>
            <person name="Huang Y.-H."/>
            <person name="Pang H."/>
        </authorList>
    </citation>
    <scope>NUCLEOTIDE SEQUENCE [LARGE SCALE GENOMIC DNA]</scope>
    <source>
        <strain evidence="1">SYSU_2023b</strain>
        <tissue evidence="1">Whole body</tissue>
    </source>
</reference>
<gene>
    <name evidence="1" type="ORF">WA026_013136</name>
</gene>
<comment type="caution">
    <text evidence="1">The sequence shown here is derived from an EMBL/GenBank/DDBJ whole genome shotgun (WGS) entry which is preliminary data.</text>
</comment>
<accession>A0AAW1UDS1</accession>
<dbReference type="AlphaFoldDB" id="A0AAW1UDS1"/>
<sequence length="177" mass="18506">MIVRIWYLINTHSKNYSNHSCVGVNMLQSTIAVLFFLFVSSARCSLPPALAAPVPISYQRIAPPNIVPFAASVSTFTKGLNIYAAHMQQPVPGVVAAPNPAVAVPNGILPSPLLPPPFRVPQNYIPRINGVPGVLGSPAVVPGVVSPSSLLPAPFGLPGRSVHGFEPAVPIRPAVVG</sequence>
<dbReference type="Proteomes" id="UP001431783">
    <property type="component" value="Unassembled WGS sequence"/>
</dbReference>
<protein>
    <submittedName>
        <fullName evidence="1">Uncharacterized protein</fullName>
    </submittedName>
</protein>
<proteinExistence type="predicted"/>
<organism evidence="1 2">
    <name type="scientific">Henosepilachna vigintioctopunctata</name>
    <dbReference type="NCBI Taxonomy" id="420089"/>
    <lineage>
        <taxon>Eukaryota</taxon>
        <taxon>Metazoa</taxon>
        <taxon>Ecdysozoa</taxon>
        <taxon>Arthropoda</taxon>
        <taxon>Hexapoda</taxon>
        <taxon>Insecta</taxon>
        <taxon>Pterygota</taxon>
        <taxon>Neoptera</taxon>
        <taxon>Endopterygota</taxon>
        <taxon>Coleoptera</taxon>
        <taxon>Polyphaga</taxon>
        <taxon>Cucujiformia</taxon>
        <taxon>Coccinelloidea</taxon>
        <taxon>Coccinellidae</taxon>
        <taxon>Epilachninae</taxon>
        <taxon>Epilachnini</taxon>
        <taxon>Henosepilachna</taxon>
    </lineage>
</organism>
<dbReference type="EMBL" id="JARQZJ010000066">
    <property type="protein sequence ID" value="KAK9880808.1"/>
    <property type="molecule type" value="Genomic_DNA"/>
</dbReference>
<keyword evidence="2" id="KW-1185">Reference proteome</keyword>